<sequence length="364" mass="41998">MAKKILFILATQYDNMGDLLINKCLVDELANYGEVYIDSKNASKEFVNILIDNPKVHQLSDISTISLKGKGLLLLPFLKNFRFTHLFKSPGPFGGASSLSEALRYLIFYYIFAVMKSRQCLSFLVGVDLIVKSLFDSKLQKLYASVLKGIYVRSIANRDLLQGIDILNAKYFPDLCFLMREKVILSDNRSKVGISFRDLKNDELNKVIFESVRTYSEFFIEKGFDVVVFYQVERDREFNKRLYDSINGEHSDKVLFNEKCLHWNDRDFYNEFLSLISNRLHVLLLSQIYEAIPIAITDGNAKTSKIDNIYSSIGLDKLVFHSSLTFETLNKTFNESSLLVEEIKKVNYFQYNLAKDSMSEIFTN</sequence>
<organism evidence="1 2">
    <name type="scientific">Olivibacter jilunii</name>
    <dbReference type="NCBI Taxonomy" id="985016"/>
    <lineage>
        <taxon>Bacteria</taxon>
        <taxon>Pseudomonadati</taxon>
        <taxon>Bacteroidota</taxon>
        <taxon>Sphingobacteriia</taxon>
        <taxon>Sphingobacteriales</taxon>
        <taxon>Sphingobacteriaceae</taxon>
        <taxon>Olivibacter</taxon>
    </lineage>
</organism>
<name>A0ABW6BA67_9SPHI</name>
<accession>A0ABW6BA67</accession>
<comment type="caution">
    <text evidence="1">The sequence shown here is derived from an EMBL/GenBank/DDBJ whole genome shotgun (WGS) entry which is preliminary data.</text>
</comment>
<evidence type="ECO:0008006" key="3">
    <source>
        <dbReference type="Google" id="ProtNLM"/>
    </source>
</evidence>
<evidence type="ECO:0000313" key="1">
    <source>
        <dbReference type="EMBL" id="MFD2965379.1"/>
    </source>
</evidence>
<proteinExistence type="predicted"/>
<evidence type="ECO:0000313" key="2">
    <source>
        <dbReference type="Proteomes" id="UP001597560"/>
    </source>
</evidence>
<dbReference type="Proteomes" id="UP001597560">
    <property type="component" value="Unassembled WGS sequence"/>
</dbReference>
<reference evidence="2" key="1">
    <citation type="journal article" date="2019" name="Int. J. Syst. Evol. Microbiol.">
        <title>The Global Catalogue of Microorganisms (GCM) 10K type strain sequencing project: providing services to taxonomists for standard genome sequencing and annotation.</title>
        <authorList>
            <consortium name="The Broad Institute Genomics Platform"/>
            <consortium name="The Broad Institute Genome Sequencing Center for Infectious Disease"/>
            <person name="Wu L."/>
            <person name="Ma J."/>
        </authorList>
    </citation>
    <scope>NUCLEOTIDE SEQUENCE [LARGE SCALE GENOMIC DNA]</scope>
    <source>
        <strain evidence="2">KCTC 23098</strain>
    </source>
</reference>
<dbReference type="RefSeq" id="WP_377613354.1">
    <property type="nucleotide sequence ID" value="NZ_JBHUPA010000029.1"/>
</dbReference>
<protein>
    <recommendedName>
        <fullName evidence="3">Polysaccharide pyruvyl transferase domain-containing protein</fullName>
    </recommendedName>
</protein>
<keyword evidence="2" id="KW-1185">Reference proteome</keyword>
<gene>
    <name evidence="1" type="ORF">ACFS6J_26495</name>
</gene>
<dbReference type="EMBL" id="JBHUPA010000029">
    <property type="protein sequence ID" value="MFD2965379.1"/>
    <property type="molecule type" value="Genomic_DNA"/>
</dbReference>